<evidence type="ECO:0000256" key="1">
    <source>
        <dbReference type="ARBA" id="ARBA00004776"/>
    </source>
</evidence>
<protein>
    <submittedName>
        <fullName evidence="6">Glycosyltransferase family 2 protein</fullName>
    </submittedName>
</protein>
<dbReference type="PANTHER" id="PTHR43179">
    <property type="entry name" value="RHAMNOSYLTRANSFERASE WBBL"/>
    <property type="match status" value="1"/>
</dbReference>
<keyword evidence="4" id="KW-0808">Transferase</keyword>
<dbReference type="Pfam" id="PF00535">
    <property type="entry name" value="Glycos_transf_2"/>
    <property type="match status" value="1"/>
</dbReference>
<feature type="domain" description="Glycosyltransferase 2-like" evidence="5">
    <location>
        <begin position="9"/>
        <end position="124"/>
    </location>
</feature>
<gene>
    <name evidence="6" type="ORF">K8V20_08970</name>
</gene>
<evidence type="ECO:0000256" key="4">
    <source>
        <dbReference type="ARBA" id="ARBA00022679"/>
    </source>
</evidence>
<reference evidence="6" key="1">
    <citation type="journal article" date="2021" name="PeerJ">
        <title>Extensive microbial diversity within the chicken gut microbiome revealed by metagenomics and culture.</title>
        <authorList>
            <person name="Gilroy R."/>
            <person name="Ravi A."/>
            <person name="Getino M."/>
            <person name="Pursley I."/>
            <person name="Horton D.L."/>
            <person name="Alikhan N.F."/>
            <person name="Baker D."/>
            <person name="Gharbi K."/>
            <person name="Hall N."/>
            <person name="Watson M."/>
            <person name="Adriaenssens E.M."/>
            <person name="Foster-Nyarko E."/>
            <person name="Jarju S."/>
            <person name="Secka A."/>
            <person name="Antonio M."/>
            <person name="Oren A."/>
            <person name="Chaudhuri R.R."/>
            <person name="La Ragione R."/>
            <person name="Hildebrand F."/>
            <person name="Pallen M.J."/>
        </authorList>
    </citation>
    <scope>NUCLEOTIDE SEQUENCE</scope>
    <source>
        <strain evidence="6">ChiBcec21-2208</strain>
    </source>
</reference>
<dbReference type="AlphaFoldDB" id="A0A921IMN7"/>
<dbReference type="SUPFAM" id="SSF53448">
    <property type="entry name" value="Nucleotide-diphospho-sugar transferases"/>
    <property type="match status" value="1"/>
</dbReference>
<evidence type="ECO:0000313" key="6">
    <source>
        <dbReference type="EMBL" id="HJG28755.1"/>
    </source>
</evidence>
<evidence type="ECO:0000256" key="3">
    <source>
        <dbReference type="ARBA" id="ARBA00022676"/>
    </source>
</evidence>
<comment type="similarity">
    <text evidence="2">Belongs to the glycosyltransferase 2 family.</text>
</comment>
<evidence type="ECO:0000256" key="2">
    <source>
        <dbReference type="ARBA" id="ARBA00006739"/>
    </source>
</evidence>
<accession>A0A921IMN7</accession>
<keyword evidence="3" id="KW-0328">Glycosyltransferase</keyword>
<dbReference type="Gene3D" id="3.90.550.10">
    <property type="entry name" value="Spore Coat Polysaccharide Biosynthesis Protein SpsA, Chain A"/>
    <property type="match status" value="1"/>
</dbReference>
<evidence type="ECO:0000259" key="5">
    <source>
        <dbReference type="Pfam" id="PF00535"/>
    </source>
</evidence>
<dbReference type="InterPro" id="IPR001173">
    <property type="entry name" value="Glyco_trans_2-like"/>
</dbReference>
<proteinExistence type="inferred from homology"/>
<dbReference type="Proteomes" id="UP000782880">
    <property type="component" value="Unassembled WGS sequence"/>
</dbReference>
<dbReference type="EMBL" id="DYVE01000231">
    <property type="protein sequence ID" value="HJG28755.1"/>
    <property type="molecule type" value="Genomic_DNA"/>
</dbReference>
<sequence>MQKKAKVAIVVLNYLNDADTVECVQSIRELEGGPYDVVVVDNGSPDDVYARLQQHFEAEPRITLLRSPKNVGFARGNNLGITYARKTQKADFVLVVNNDTILTDPGYITKLLEAYEPGVGILGSKILLPGNKEQNRFGEYLDWKNCFINFVNFRSRLDGACFDFELDKSKRIKMLNGCSLLFTPDFFRHYKGFFEKTFLYYEEIILYLMCMRHGLRQKYLETTEIFHKESQASEISFSDLSRARAQYYAQSYKWVLWWRLKVQLLGKMHCEIE</sequence>
<name>A0A921IMN7_9FIRM</name>
<comment type="caution">
    <text evidence="6">The sequence shown here is derived from an EMBL/GenBank/DDBJ whole genome shotgun (WGS) entry which is preliminary data.</text>
</comment>
<dbReference type="InterPro" id="IPR029044">
    <property type="entry name" value="Nucleotide-diphossugar_trans"/>
</dbReference>
<organism evidence="6 7">
    <name type="scientific">Subdoligranulum variabile</name>
    <dbReference type="NCBI Taxonomy" id="214851"/>
    <lineage>
        <taxon>Bacteria</taxon>
        <taxon>Bacillati</taxon>
        <taxon>Bacillota</taxon>
        <taxon>Clostridia</taxon>
        <taxon>Eubacteriales</taxon>
        <taxon>Oscillospiraceae</taxon>
        <taxon>Subdoligranulum</taxon>
    </lineage>
</organism>
<reference evidence="6" key="2">
    <citation type="submission" date="2021-09" db="EMBL/GenBank/DDBJ databases">
        <authorList>
            <person name="Gilroy R."/>
        </authorList>
    </citation>
    <scope>NUCLEOTIDE SEQUENCE</scope>
    <source>
        <strain evidence="6">ChiBcec21-2208</strain>
    </source>
</reference>
<evidence type="ECO:0000313" key="7">
    <source>
        <dbReference type="Proteomes" id="UP000782880"/>
    </source>
</evidence>
<dbReference type="PANTHER" id="PTHR43179:SF12">
    <property type="entry name" value="GALACTOFURANOSYLTRANSFERASE GLFT2"/>
    <property type="match status" value="1"/>
</dbReference>
<dbReference type="GO" id="GO:0016757">
    <property type="term" value="F:glycosyltransferase activity"/>
    <property type="evidence" value="ECO:0007669"/>
    <property type="project" value="UniProtKB-KW"/>
</dbReference>
<comment type="pathway">
    <text evidence="1">Cell wall biogenesis; cell wall polysaccharide biosynthesis.</text>
</comment>